<organism evidence="2 3">
    <name type="scientific">Actinomycetospora chibensis</name>
    <dbReference type="NCBI Taxonomy" id="663606"/>
    <lineage>
        <taxon>Bacteria</taxon>
        <taxon>Bacillati</taxon>
        <taxon>Actinomycetota</taxon>
        <taxon>Actinomycetes</taxon>
        <taxon>Pseudonocardiales</taxon>
        <taxon>Pseudonocardiaceae</taxon>
        <taxon>Actinomycetospora</taxon>
    </lineage>
</organism>
<name>A0ABV9RKF6_9PSEU</name>
<dbReference type="InterPro" id="IPR041698">
    <property type="entry name" value="Methyltransf_25"/>
</dbReference>
<dbReference type="Pfam" id="PF13649">
    <property type="entry name" value="Methyltransf_25"/>
    <property type="match status" value="1"/>
</dbReference>
<feature type="domain" description="Methyltransferase" evidence="1">
    <location>
        <begin position="59"/>
        <end position="162"/>
    </location>
</feature>
<dbReference type="RefSeq" id="WP_274191272.1">
    <property type="nucleotide sequence ID" value="NZ_BAABHN010000041.1"/>
</dbReference>
<keyword evidence="2" id="KW-0489">Methyltransferase</keyword>
<dbReference type="GO" id="GO:0008168">
    <property type="term" value="F:methyltransferase activity"/>
    <property type="evidence" value="ECO:0007669"/>
    <property type="project" value="UniProtKB-KW"/>
</dbReference>
<proteinExistence type="predicted"/>
<keyword evidence="3" id="KW-1185">Reference proteome</keyword>
<dbReference type="SUPFAM" id="SSF53335">
    <property type="entry name" value="S-adenosyl-L-methionine-dependent methyltransferases"/>
    <property type="match status" value="1"/>
</dbReference>
<sequence>MSSRAADTEARSLAHWDEAGRAGMEAFYALAVEDYRRMVAARDWASDLRGSAVDGRVRVLDVACGSGKFPAELMRRGLASGVDGMHVEIDLLDPSVFSIAEARSVLGPPFVLRAEHAVRLQDLDRTVGGFDVAWATHALYAIPPDEIGAGVARMTDTLRPGGFGAIVHATTGSHYLRFAEAFRASFAPEATPFTSAEQVTDALRAAGVDPSSSTLRYTVGTDDRAVLEGFLQRCVFDDSVDLATMEAQEPLAGYLASCRDDGTYRFQQEVHVITWTART</sequence>
<comment type="caution">
    <text evidence="2">The sequence shown here is derived from an EMBL/GenBank/DDBJ whole genome shotgun (WGS) entry which is preliminary data.</text>
</comment>
<dbReference type="Gene3D" id="3.40.50.150">
    <property type="entry name" value="Vaccinia Virus protein VP39"/>
    <property type="match status" value="1"/>
</dbReference>
<accession>A0ABV9RKF6</accession>
<evidence type="ECO:0000259" key="1">
    <source>
        <dbReference type="Pfam" id="PF13649"/>
    </source>
</evidence>
<protein>
    <submittedName>
        <fullName evidence="2">Class I SAM-dependent methyltransferase</fullName>
        <ecNumber evidence="2">2.1.-.-</ecNumber>
    </submittedName>
</protein>
<dbReference type="InterPro" id="IPR029063">
    <property type="entry name" value="SAM-dependent_MTases_sf"/>
</dbReference>
<dbReference type="CDD" id="cd02440">
    <property type="entry name" value="AdoMet_MTases"/>
    <property type="match status" value="1"/>
</dbReference>
<dbReference type="GO" id="GO:0032259">
    <property type="term" value="P:methylation"/>
    <property type="evidence" value="ECO:0007669"/>
    <property type="project" value="UniProtKB-KW"/>
</dbReference>
<dbReference type="EMBL" id="JBHSIM010000041">
    <property type="protein sequence ID" value="MFC4834708.1"/>
    <property type="molecule type" value="Genomic_DNA"/>
</dbReference>
<gene>
    <name evidence="2" type="ORF">ACFPEL_20005</name>
</gene>
<dbReference type="Proteomes" id="UP001595909">
    <property type="component" value="Unassembled WGS sequence"/>
</dbReference>
<reference evidence="3" key="1">
    <citation type="journal article" date="2019" name="Int. J. Syst. Evol. Microbiol.">
        <title>The Global Catalogue of Microorganisms (GCM) 10K type strain sequencing project: providing services to taxonomists for standard genome sequencing and annotation.</title>
        <authorList>
            <consortium name="The Broad Institute Genomics Platform"/>
            <consortium name="The Broad Institute Genome Sequencing Center for Infectious Disease"/>
            <person name="Wu L."/>
            <person name="Ma J."/>
        </authorList>
    </citation>
    <scope>NUCLEOTIDE SEQUENCE [LARGE SCALE GENOMIC DNA]</scope>
    <source>
        <strain evidence="3">CCUG 50347</strain>
    </source>
</reference>
<evidence type="ECO:0000313" key="2">
    <source>
        <dbReference type="EMBL" id="MFC4834708.1"/>
    </source>
</evidence>
<dbReference type="EC" id="2.1.-.-" evidence="2"/>
<evidence type="ECO:0000313" key="3">
    <source>
        <dbReference type="Proteomes" id="UP001595909"/>
    </source>
</evidence>
<keyword evidence="2" id="KW-0808">Transferase</keyword>